<protein>
    <submittedName>
        <fullName evidence="1">Uncharacterized protein</fullName>
    </submittedName>
</protein>
<dbReference type="STRING" id="199310.c0120"/>
<accession>A0A0H2V414</accession>
<proteinExistence type="predicted"/>
<evidence type="ECO:0000313" key="2">
    <source>
        <dbReference type="Proteomes" id="UP000001410"/>
    </source>
</evidence>
<gene>
    <name evidence="1" type="ordered locus">c0120</name>
</gene>
<keyword evidence="2" id="KW-1185">Reference proteome</keyword>
<dbReference type="Proteomes" id="UP000001410">
    <property type="component" value="Chromosome"/>
</dbReference>
<dbReference type="AlphaFoldDB" id="A0A0H2V414"/>
<evidence type="ECO:0000313" key="1">
    <source>
        <dbReference type="EMBL" id="AAN78618.1"/>
    </source>
</evidence>
<sequence length="65" mass="7360">MSLLWLFAPVIAFGKIATAGDSFFFSSPFSEVDQLTTFGAKWPKRADFTPHHRFPAGWAIHRNSF</sequence>
<dbReference type="EMBL" id="AE014075">
    <property type="protein sequence ID" value="AAN78618.1"/>
    <property type="molecule type" value="Genomic_DNA"/>
</dbReference>
<dbReference type="KEGG" id="ecc:c0120"/>
<name>A0A0H2V414_ECOL6</name>
<reference evidence="1 2" key="1">
    <citation type="journal article" date="2002" name="Proc. Natl. Acad. Sci. U.S.A.">
        <title>Extensive mosaic structure revealed by the complete genome sequence of uropathogenic Escherichia coli.</title>
        <authorList>
            <person name="Welch R.A."/>
            <person name="Burland V."/>
            <person name="Plunkett G.III."/>
            <person name="Redford P."/>
            <person name="Roesch P."/>
            <person name="Rasko D."/>
            <person name="Buckles E.L."/>
            <person name="Liou S.R."/>
            <person name="Boutin A."/>
            <person name="Hackett J."/>
            <person name="Stroud D."/>
            <person name="Mayhew G.F."/>
            <person name="Rose D.J."/>
            <person name="Zhou S."/>
            <person name="Schwartz D.C."/>
            <person name="Perna N.T."/>
            <person name="Mobley H.L."/>
            <person name="Donnenberg M.S."/>
            <person name="Blattner F.R."/>
        </authorList>
    </citation>
    <scope>NUCLEOTIDE SEQUENCE [LARGE SCALE GENOMIC DNA]</scope>
    <source>
        <strain evidence="2">CFT073 / ATCC 700928 / UPEC</strain>
    </source>
</reference>
<organism evidence="1 2">
    <name type="scientific">Escherichia coli O6:H1 (strain CFT073 / ATCC 700928 / UPEC)</name>
    <dbReference type="NCBI Taxonomy" id="199310"/>
    <lineage>
        <taxon>Bacteria</taxon>
        <taxon>Pseudomonadati</taxon>
        <taxon>Pseudomonadota</taxon>
        <taxon>Gammaproteobacteria</taxon>
        <taxon>Enterobacterales</taxon>
        <taxon>Enterobacteriaceae</taxon>
        <taxon>Escherichia</taxon>
    </lineage>
</organism>
<dbReference type="HOGENOM" id="CLU_2842816_0_0_6"/>